<accession>A0A7W7VC07</accession>
<sequence length="196" mass="20031">MRRTVGVLALLVFGGLCAYLLLEPDDGAAGTPVHSPSTGDDYWTGERMREAGSAMPVWNPVPAVLTFVGVLVLVLVVARVSAGRSGRAAQAAFAFGSACAVASVVPTWFVADAPRNACVTGLQAVVVLAGFAAFGLSAAVYPGRRWWAPVLAAPLVLGVVRFGFTCWTGIAIAFAGAVLGFAAAGLLARHPAPTPP</sequence>
<dbReference type="EMBL" id="JACHJQ010000001">
    <property type="protein sequence ID" value="MBB4904527.1"/>
    <property type="molecule type" value="Genomic_DNA"/>
</dbReference>
<comment type="caution">
    <text evidence="2">The sequence shown here is derived from an EMBL/GenBank/DDBJ whole genome shotgun (WGS) entry which is preliminary data.</text>
</comment>
<dbReference type="RefSeq" id="WP_184808767.1">
    <property type="nucleotide sequence ID" value="NZ_JACHJQ010000001.1"/>
</dbReference>
<feature type="transmembrane region" description="Helical" evidence="1">
    <location>
        <begin position="90"/>
        <end position="109"/>
    </location>
</feature>
<keyword evidence="1" id="KW-0812">Transmembrane</keyword>
<keyword evidence="1" id="KW-0472">Membrane</keyword>
<keyword evidence="3" id="KW-1185">Reference proteome</keyword>
<organism evidence="2 3">
    <name type="scientific">Actinophytocola algeriensis</name>
    <dbReference type="NCBI Taxonomy" id="1768010"/>
    <lineage>
        <taxon>Bacteria</taxon>
        <taxon>Bacillati</taxon>
        <taxon>Actinomycetota</taxon>
        <taxon>Actinomycetes</taxon>
        <taxon>Pseudonocardiales</taxon>
        <taxon>Pseudonocardiaceae</taxon>
    </lineage>
</organism>
<proteinExistence type="predicted"/>
<evidence type="ECO:0000256" key="1">
    <source>
        <dbReference type="SAM" id="Phobius"/>
    </source>
</evidence>
<evidence type="ECO:0000313" key="3">
    <source>
        <dbReference type="Proteomes" id="UP000520767"/>
    </source>
</evidence>
<reference evidence="2 3" key="1">
    <citation type="submission" date="2020-08" db="EMBL/GenBank/DDBJ databases">
        <title>Genomic Encyclopedia of Type Strains, Phase III (KMG-III): the genomes of soil and plant-associated and newly described type strains.</title>
        <authorList>
            <person name="Whitman W."/>
        </authorList>
    </citation>
    <scope>NUCLEOTIDE SEQUENCE [LARGE SCALE GENOMIC DNA]</scope>
    <source>
        <strain evidence="2 3">CECT 8960</strain>
    </source>
</reference>
<dbReference type="AlphaFoldDB" id="A0A7W7VC07"/>
<dbReference type="Proteomes" id="UP000520767">
    <property type="component" value="Unassembled WGS sequence"/>
</dbReference>
<name>A0A7W7VC07_9PSEU</name>
<feature type="transmembrane region" description="Helical" evidence="1">
    <location>
        <begin position="57"/>
        <end position="78"/>
    </location>
</feature>
<feature type="transmembrane region" description="Helical" evidence="1">
    <location>
        <begin position="170"/>
        <end position="188"/>
    </location>
</feature>
<evidence type="ECO:0000313" key="2">
    <source>
        <dbReference type="EMBL" id="MBB4904527.1"/>
    </source>
</evidence>
<protein>
    <submittedName>
        <fullName evidence="2">Uncharacterized protein</fullName>
    </submittedName>
</protein>
<feature type="transmembrane region" description="Helical" evidence="1">
    <location>
        <begin position="121"/>
        <end position="141"/>
    </location>
</feature>
<gene>
    <name evidence="2" type="ORF">FHR82_000737</name>
</gene>
<keyword evidence="1" id="KW-1133">Transmembrane helix</keyword>